<name>A0A6J1QJ79_9HYME</name>
<proteinExistence type="predicted"/>
<dbReference type="OrthoDB" id="7550572at2759"/>
<gene>
    <name evidence="2" type="primary">LOC112460659</name>
</gene>
<reference evidence="2" key="1">
    <citation type="submission" date="2025-08" db="UniProtKB">
        <authorList>
            <consortium name="RefSeq"/>
        </authorList>
    </citation>
    <scope>IDENTIFICATION</scope>
    <source>
        <tissue evidence="2">Whole body</tissue>
    </source>
</reference>
<dbReference type="Proteomes" id="UP000504618">
    <property type="component" value="Unplaced"/>
</dbReference>
<dbReference type="GeneID" id="112460659"/>
<dbReference type="AlphaFoldDB" id="A0A6J1QJ79"/>
<dbReference type="SUPFAM" id="SSF50923">
    <property type="entry name" value="Hemopexin-like domain"/>
    <property type="match status" value="1"/>
</dbReference>
<evidence type="ECO:0000313" key="1">
    <source>
        <dbReference type="Proteomes" id="UP000504618"/>
    </source>
</evidence>
<sequence length="107" mass="12188">MVQYPEFTLRPSWPRTLQELRFLEQMIINGAVNIHRGRSFVVFNGNSVGEINKCNKKVGTLTALEATFPGIPTGVTSIFRYAVGNLYFTTRTQFYRFNEFTKTVTAA</sequence>
<feature type="non-terminal residue" evidence="2">
    <location>
        <position position="107"/>
    </location>
</feature>
<dbReference type="InterPro" id="IPR036375">
    <property type="entry name" value="Hemopexin-like_dom_sf"/>
</dbReference>
<organism evidence="1 2">
    <name type="scientific">Temnothorax curvispinosus</name>
    <dbReference type="NCBI Taxonomy" id="300111"/>
    <lineage>
        <taxon>Eukaryota</taxon>
        <taxon>Metazoa</taxon>
        <taxon>Ecdysozoa</taxon>
        <taxon>Arthropoda</taxon>
        <taxon>Hexapoda</taxon>
        <taxon>Insecta</taxon>
        <taxon>Pterygota</taxon>
        <taxon>Neoptera</taxon>
        <taxon>Endopterygota</taxon>
        <taxon>Hymenoptera</taxon>
        <taxon>Apocrita</taxon>
        <taxon>Aculeata</taxon>
        <taxon>Formicoidea</taxon>
        <taxon>Formicidae</taxon>
        <taxon>Myrmicinae</taxon>
        <taxon>Temnothorax</taxon>
    </lineage>
</organism>
<dbReference type="Gene3D" id="2.110.10.10">
    <property type="entry name" value="Hemopexin-like domain"/>
    <property type="match status" value="1"/>
</dbReference>
<evidence type="ECO:0000313" key="2">
    <source>
        <dbReference type="RefSeq" id="XP_024881221.1"/>
    </source>
</evidence>
<protein>
    <submittedName>
        <fullName evidence="2">Uncharacterized protein LOC112460659</fullName>
    </submittedName>
</protein>
<keyword evidence="1" id="KW-1185">Reference proteome</keyword>
<dbReference type="RefSeq" id="XP_024881221.1">
    <property type="nucleotide sequence ID" value="XM_025025453.1"/>
</dbReference>
<accession>A0A6J1QJ79</accession>